<comment type="caution">
    <text evidence="17">The sequence shown here is derived from an EMBL/GenBank/DDBJ whole genome shotgun (WGS) entry which is preliminary data.</text>
</comment>
<feature type="compositionally biased region" description="Acidic residues" evidence="15">
    <location>
        <begin position="1356"/>
        <end position="1365"/>
    </location>
</feature>
<feature type="region of interest" description="Disordered" evidence="15">
    <location>
        <begin position="861"/>
        <end position="880"/>
    </location>
</feature>
<feature type="compositionally biased region" description="Acidic residues" evidence="15">
    <location>
        <begin position="1496"/>
        <end position="1508"/>
    </location>
</feature>
<feature type="domain" description="C2H2-type" evidence="16">
    <location>
        <begin position="672"/>
        <end position="699"/>
    </location>
</feature>
<evidence type="ECO:0000256" key="8">
    <source>
        <dbReference type="ARBA" id="ARBA00022833"/>
    </source>
</evidence>
<keyword evidence="9" id="KW-0805">Transcription regulation</keyword>
<evidence type="ECO:0000259" key="16">
    <source>
        <dbReference type="PROSITE" id="PS50157"/>
    </source>
</evidence>
<dbReference type="InterPro" id="IPR052795">
    <property type="entry name" value="RREB1"/>
</dbReference>
<keyword evidence="18" id="KW-1185">Reference proteome</keyword>
<accession>A0A5A9PB23</accession>
<feature type="region of interest" description="Disordered" evidence="15">
    <location>
        <begin position="1430"/>
        <end position="1579"/>
    </location>
</feature>
<proteinExistence type="inferred from homology"/>
<evidence type="ECO:0000256" key="4">
    <source>
        <dbReference type="ARBA" id="ARBA00022723"/>
    </source>
</evidence>
<keyword evidence="8" id="KW-0862">Zinc</keyword>
<feature type="domain" description="C2H2-type" evidence="16">
    <location>
        <begin position="1274"/>
        <end position="1296"/>
    </location>
</feature>
<feature type="compositionally biased region" description="Basic and acidic residues" evidence="15">
    <location>
        <begin position="902"/>
        <end position="915"/>
    </location>
</feature>
<evidence type="ECO:0000256" key="11">
    <source>
        <dbReference type="ARBA" id="ARBA00023163"/>
    </source>
</evidence>
<keyword evidence="5" id="KW-0677">Repeat</keyword>
<comment type="subcellular location">
    <subcellularLocation>
        <location evidence="1">Nucleus</location>
    </subcellularLocation>
</comment>
<keyword evidence="6 14" id="KW-0863">Zinc-finger</keyword>
<evidence type="ECO:0000256" key="10">
    <source>
        <dbReference type="ARBA" id="ARBA00023125"/>
    </source>
</evidence>
<keyword evidence="10" id="KW-0238">DNA-binding</keyword>
<feature type="compositionally biased region" description="Polar residues" evidence="15">
    <location>
        <begin position="1553"/>
        <end position="1571"/>
    </location>
</feature>
<feature type="compositionally biased region" description="Low complexity" evidence="15">
    <location>
        <begin position="590"/>
        <end position="599"/>
    </location>
</feature>
<evidence type="ECO:0000256" key="6">
    <source>
        <dbReference type="ARBA" id="ARBA00022771"/>
    </source>
</evidence>
<dbReference type="PROSITE" id="PS50157">
    <property type="entry name" value="ZINC_FINGER_C2H2_2"/>
    <property type="match status" value="12"/>
</dbReference>
<feature type="compositionally biased region" description="Acidic residues" evidence="15">
    <location>
        <begin position="1338"/>
        <end position="1348"/>
    </location>
</feature>
<feature type="region of interest" description="Disordered" evidence="15">
    <location>
        <begin position="1302"/>
        <end position="1388"/>
    </location>
</feature>
<feature type="region of interest" description="Disordered" evidence="15">
    <location>
        <begin position="1"/>
        <end position="62"/>
    </location>
</feature>
<comment type="pathway">
    <text evidence="2">Protein modification; protein ubiquitination.</text>
</comment>
<dbReference type="FunFam" id="3.30.160.60:FF:000487">
    <property type="entry name" value="ras-responsive element-binding protein 1 isoform X1"/>
    <property type="match status" value="1"/>
</dbReference>
<feature type="domain" description="C2H2-type" evidence="16">
    <location>
        <begin position="335"/>
        <end position="362"/>
    </location>
</feature>
<feature type="domain" description="C2H2-type" evidence="16">
    <location>
        <begin position="227"/>
        <end position="249"/>
    </location>
</feature>
<evidence type="ECO:0000313" key="18">
    <source>
        <dbReference type="Proteomes" id="UP000324632"/>
    </source>
</evidence>
<dbReference type="FunFam" id="3.30.160.60:FF:000599">
    <property type="entry name" value="ras-responsive element-binding protein 1 isoform X1"/>
    <property type="match status" value="1"/>
</dbReference>
<dbReference type="GO" id="GO:0000122">
    <property type="term" value="P:negative regulation of transcription by RNA polymerase II"/>
    <property type="evidence" value="ECO:0007669"/>
    <property type="project" value="UniProtKB-ARBA"/>
</dbReference>
<feature type="compositionally biased region" description="Low complexity" evidence="15">
    <location>
        <begin position="85"/>
        <end position="99"/>
    </location>
</feature>
<evidence type="ECO:0000256" key="3">
    <source>
        <dbReference type="ARBA" id="ARBA00006991"/>
    </source>
</evidence>
<feature type="compositionally biased region" description="Basic and acidic residues" evidence="15">
    <location>
        <begin position="1476"/>
        <end position="1493"/>
    </location>
</feature>
<evidence type="ECO:0000256" key="5">
    <source>
        <dbReference type="ARBA" id="ARBA00022737"/>
    </source>
</evidence>
<evidence type="ECO:0000256" key="15">
    <source>
        <dbReference type="SAM" id="MobiDB-lite"/>
    </source>
</evidence>
<evidence type="ECO:0000313" key="17">
    <source>
        <dbReference type="EMBL" id="KAA0719158.1"/>
    </source>
</evidence>
<dbReference type="GO" id="GO:0005634">
    <property type="term" value="C:nucleus"/>
    <property type="evidence" value="ECO:0007669"/>
    <property type="project" value="UniProtKB-SubCell"/>
</dbReference>
<feature type="region of interest" description="Disordered" evidence="15">
    <location>
        <begin position="1015"/>
        <end position="1037"/>
    </location>
</feature>
<dbReference type="GO" id="GO:0001228">
    <property type="term" value="F:DNA-binding transcription activator activity, RNA polymerase II-specific"/>
    <property type="evidence" value="ECO:0007669"/>
    <property type="project" value="TreeGrafter"/>
</dbReference>
<dbReference type="GO" id="GO:0051094">
    <property type="term" value="P:positive regulation of developmental process"/>
    <property type="evidence" value="ECO:0007669"/>
    <property type="project" value="UniProtKB-ARBA"/>
</dbReference>
<reference evidence="17 18" key="1">
    <citation type="journal article" date="2019" name="Mol. Ecol. Resour.">
        <title>Chromosome-level genome assembly of Triplophysa tibetana, a fish adapted to the harsh high-altitude environment of the Tibetan Plateau.</title>
        <authorList>
            <person name="Yang X."/>
            <person name="Liu H."/>
            <person name="Ma Z."/>
            <person name="Zou Y."/>
            <person name="Zou M."/>
            <person name="Mao Y."/>
            <person name="Li X."/>
            <person name="Wang H."/>
            <person name="Chen T."/>
            <person name="Wang W."/>
            <person name="Yang R."/>
        </authorList>
    </citation>
    <scope>NUCLEOTIDE SEQUENCE [LARGE SCALE GENOMIC DNA]</scope>
    <source>
        <strain evidence="17">TTIB1903HZAU</strain>
        <tissue evidence="17">Muscle</tissue>
    </source>
</reference>
<dbReference type="FunFam" id="3.30.160.60:FF:002476">
    <property type="entry name" value="Ras responsive element binding protein 1a"/>
    <property type="match status" value="1"/>
</dbReference>
<feature type="region of interest" description="Disordered" evidence="15">
    <location>
        <begin position="1086"/>
        <end position="1128"/>
    </location>
</feature>
<keyword evidence="4" id="KW-0479">Metal-binding</keyword>
<dbReference type="Gene3D" id="3.30.160.60">
    <property type="entry name" value="Classic Zinc Finger"/>
    <property type="match status" value="8"/>
</dbReference>
<dbReference type="FunFam" id="3.30.160.60:FF:000813">
    <property type="entry name" value="ras-responsive element-binding protein 1 isoform X1"/>
    <property type="match status" value="1"/>
</dbReference>
<feature type="domain" description="C2H2-type" evidence="16">
    <location>
        <begin position="644"/>
        <end position="671"/>
    </location>
</feature>
<feature type="region of interest" description="Disordered" evidence="15">
    <location>
        <begin position="533"/>
        <end position="604"/>
    </location>
</feature>
<keyword evidence="11" id="KW-0804">Transcription</keyword>
<dbReference type="SMART" id="SM00355">
    <property type="entry name" value="ZnF_C2H2"/>
    <property type="match status" value="14"/>
</dbReference>
<feature type="region of interest" description="Disordered" evidence="15">
    <location>
        <begin position="173"/>
        <end position="205"/>
    </location>
</feature>
<feature type="domain" description="C2H2-type" evidence="16">
    <location>
        <begin position="120"/>
        <end position="147"/>
    </location>
</feature>
<dbReference type="SUPFAM" id="SSF57667">
    <property type="entry name" value="beta-beta-alpha zinc fingers"/>
    <property type="match status" value="8"/>
</dbReference>
<feature type="domain" description="C2H2-type" evidence="16">
    <location>
        <begin position="1416"/>
        <end position="1443"/>
    </location>
</feature>
<dbReference type="PANTHER" id="PTHR46451:SF1">
    <property type="entry name" value="RAS-RESPONSIVE ELEMENT-BINDING PROTEIN 1"/>
    <property type="match status" value="1"/>
</dbReference>
<dbReference type="PANTHER" id="PTHR46451">
    <property type="entry name" value="RAS-RESPONSIVE ELEMENT-BINDING PROTEIN 1"/>
    <property type="match status" value="1"/>
</dbReference>
<gene>
    <name evidence="17" type="ORF">E1301_Tti007524</name>
</gene>
<feature type="region of interest" description="Disordered" evidence="15">
    <location>
        <begin position="1182"/>
        <end position="1271"/>
    </location>
</feature>
<dbReference type="GO" id="GO:0000978">
    <property type="term" value="F:RNA polymerase II cis-regulatory region sequence-specific DNA binding"/>
    <property type="evidence" value="ECO:0007669"/>
    <property type="project" value="TreeGrafter"/>
</dbReference>
<feature type="compositionally biased region" description="Polar residues" evidence="15">
    <location>
        <begin position="1184"/>
        <end position="1213"/>
    </location>
</feature>
<feature type="compositionally biased region" description="Basic and acidic residues" evidence="15">
    <location>
        <begin position="924"/>
        <end position="935"/>
    </location>
</feature>
<sequence length="1579" mass="174909">MQECGNNGVVDVNEEEAAKNQPFTHIAESAEENVAGEANSDGMDKQSHEHEAEEEEGGVRTEEELTSINSMMSTVMNVGQINGVDADSTKASSKTTSKTLPVSRTGRRNQHNTDGGGTDHSCSICGKALSSASSLDRHMLVHSGERPYNCVVCHQTFTTNGNMHRHMKIHEKDASSFPAQLNKRRRLSKRKSVEEEGEQADEPSNKKMMLMQKAEVLGFVKSEEELLNCPICFKTFISKYDLESHMETHPDTTLRCNICCISFRTHRGLIRHNSTVHKQLPTDPTGRPFIQSNPSIPLGFGDLAFIDFSCHKFPQIAQVWCESNLRRCASKFHKFVCDVCNKAFPLQQSLDIHKSSHENTTDTNTEPQEQNAVIVTDAPTVNSHSMKVNEPVDISNSDGKNGFMERLGLQHSSLVKPERTEEQIQQEIIDSIHFIRVDTPSMNLPQESSSSSLGLSLLEPVSLQGMNKNAALSLLSLQPLHGVVSGRMLVPISGQTAVELADIEQILKIAASVPQQISLSLVPTVQRSPLQVDPKQIASLKPKPLITPRSSMGTSTPPPPIMSAQQASSGNISPSLPPQTGQQQRIARQSSASSSTSSSPTNWEASQMTSDIISHNVTTGKIKQEEFDRKELRAQSKKTTRTEYPCGFCKEVFSFSGGLQAHMRHHLGVSPYQCNSCTYAAPDKATLIRHMRTHSGERPYVCRICHYPFTVKANCERHLRRKHMKNTRKEIEKNIEYVTTPSSASGVFGGPTPDLLDASGATATSCRYCGEDLKNYRALQIHLRTHNGCQRKPFECRQCGAAFLAKRNCILHLFKQHPEVPEREIEEHIKSLLPVSGDVAIQNNIGTLSPNGLVNSTALPTDQEQPLDFSSKPQKVSVSDKMEGTAYPVLDDCSIEPMDLSLPKDPEKKKTKTEISHSTSLNHHHQEVKTEETSPKNENSSGILPLSISSLAPALSSDLTKPVTRLKPLLPKPSSTEMPPLASIAQIISSVSATPVLIETDASAMEFNGVMEKKPPLSTIDSDSTQKVSSPDTSKRKCKKRTFQEEICDLKLASGGGIDLESSGEFPSVEKMLATTDSNKFSTYLQSNQMEPVKKEKQQHAISEEMMEGKEEKPKKPPQSKGKKNAYSNSVQKMTCQYCPRLFPWASSLQRHMLTHTESISDTEASVAGDTTDMSLVNPKQEENFSSPEQEPEQTRQSAAEQTDSNRDSTTTPPVDVNPDKIEKNENDSQTYKNIDSNLANTPEDVEISQDEQHEAKLPETNTEPAGQQEEFPHTCATCKKTFRHAATLSRHQNTHVQVVLSEDGVKKGRRQPTESNQTSLTAHRKETELKSEPSDKEENESVDSGGEEETKERDEMSDDEEDGASSEFRALEDEIDPVGGKSDKRKKVCDVCSKRFWSLQDLTRHMRSHTGERPYECQTCSRTFTLKHSLVRHQRVHQKPTDEKGNDEAEMNEEIDGAGDDPPVPEDNEVGCASGKEDDARSPIQTESERAELPQAEEDERQIDEEDKEKQNPEDTDVMMDSAEDAPKDPELDGAGQEEVSIEERSIHVASDATSEGDSEPSKIQCTMAQETAEKNIH</sequence>
<keyword evidence="7" id="KW-0833">Ubl conjugation pathway</keyword>
<feature type="compositionally biased region" description="Basic residues" evidence="15">
    <location>
        <begin position="1430"/>
        <end position="1439"/>
    </location>
</feature>
<evidence type="ECO:0000256" key="13">
    <source>
        <dbReference type="ARBA" id="ARBA00072640"/>
    </source>
</evidence>
<dbReference type="FunFam" id="3.30.160.60:FF:000446">
    <property type="entry name" value="Zinc finger protein"/>
    <property type="match status" value="1"/>
</dbReference>
<feature type="compositionally biased region" description="Basic and acidic residues" evidence="15">
    <location>
        <begin position="1218"/>
        <end position="1227"/>
    </location>
</feature>
<dbReference type="InterPro" id="IPR013087">
    <property type="entry name" value="Znf_C2H2_type"/>
</dbReference>
<dbReference type="Pfam" id="PF00096">
    <property type="entry name" value="zf-C2H2"/>
    <property type="match status" value="7"/>
</dbReference>
<feature type="compositionally biased region" description="Polar residues" evidence="15">
    <location>
        <begin position="1019"/>
        <end position="1032"/>
    </location>
</feature>
<feature type="region of interest" description="Disordered" evidence="15">
    <location>
        <begin position="85"/>
        <end position="119"/>
    </location>
</feature>
<dbReference type="FunFam" id="3.30.160.60:FF:001782">
    <property type="entry name" value="Ras-responsive element-binding protein 1a"/>
    <property type="match status" value="1"/>
</dbReference>
<feature type="domain" description="C2H2-type" evidence="16">
    <location>
        <begin position="1388"/>
        <end position="1415"/>
    </location>
</feature>
<feature type="domain" description="C2H2-type" evidence="16">
    <location>
        <begin position="700"/>
        <end position="728"/>
    </location>
</feature>
<evidence type="ECO:0000256" key="7">
    <source>
        <dbReference type="ARBA" id="ARBA00022786"/>
    </source>
</evidence>
<evidence type="ECO:0000256" key="2">
    <source>
        <dbReference type="ARBA" id="ARBA00004906"/>
    </source>
</evidence>
<dbReference type="PROSITE" id="PS00028">
    <property type="entry name" value="ZINC_FINGER_C2H2_1"/>
    <property type="match status" value="13"/>
</dbReference>
<feature type="region of interest" description="Disordered" evidence="15">
    <location>
        <begin position="898"/>
        <end position="944"/>
    </location>
</feature>
<dbReference type="EMBL" id="SOYY01000007">
    <property type="protein sequence ID" value="KAA0719158.1"/>
    <property type="molecule type" value="Genomic_DNA"/>
</dbReference>
<dbReference type="FunFam" id="3.30.160.60:FF:001788">
    <property type="entry name" value="ras-responsive element-binding protein 1"/>
    <property type="match status" value="1"/>
</dbReference>
<evidence type="ECO:0000256" key="12">
    <source>
        <dbReference type="ARBA" id="ARBA00023242"/>
    </source>
</evidence>
<feature type="domain" description="C2H2-type" evidence="16">
    <location>
        <begin position="148"/>
        <end position="175"/>
    </location>
</feature>
<dbReference type="FunFam" id="3.30.160.60:FF:000682">
    <property type="entry name" value="ras-responsive element-binding protein 1 isoform X1"/>
    <property type="match status" value="1"/>
</dbReference>
<feature type="compositionally biased region" description="Polar residues" evidence="15">
    <location>
        <begin position="563"/>
        <end position="589"/>
    </location>
</feature>
<dbReference type="Proteomes" id="UP000324632">
    <property type="component" value="Chromosome 7"/>
</dbReference>
<comment type="similarity">
    <text evidence="3">Belongs to the krueppel C2H2-type zinc-finger protein family.</text>
</comment>
<evidence type="ECO:0000256" key="14">
    <source>
        <dbReference type="PROSITE-ProRule" id="PRU00042"/>
    </source>
</evidence>
<dbReference type="GO" id="GO:0008270">
    <property type="term" value="F:zinc ion binding"/>
    <property type="evidence" value="ECO:0007669"/>
    <property type="project" value="UniProtKB-KW"/>
</dbReference>
<organism evidence="17 18">
    <name type="scientific">Triplophysa tibetana</name>
    <dbReference type="NCBI Taxonomy" id="1572043"/>
    <lineage>
        <taxon>Eukaryota</taxon>
        <taxon>Metazoa</taxon>
        <taxon>Chordata</taxon>
        <taxon>Craniata</taxon>
        <taxon>Vertebrata</taxon>
        <taxon>Euteleostomi</taxon>
        <taxon>Actinopterygii</taxon>
        <taxon>Neopterygii</taxon>
        <taxon>Teleostei</taxon>
        <taxon>Ostariophysi</taxon>
        <taxon>Cypriniformes</taxon>
        <taxon>Nemacheilidae</taxon>
        <taxon>Triplophysa</taxon>
    </lineage>
</organism>
<name>A0A5A9PB23_9TELE</name>
<feature type="compositionally biased region" description="Basic and acidic residues" evidence="15">
    <location>
        <begin position="1092"/>
        <end position="1115"/>
    </location>
</feature>
<keyword evidence="12" id="KW-0539">Nucleus</keyword>
<dbReference type="FunFam" id="3.30.160.60:FF:003785">
    <property type="entry name" value="Ras-responsive element-binding protein 1b"/>
    <property type="match status" value="1"/>
</dbReference>
<feature type="domain" description="C2H2-type" evidence="16">
    <location>
        <begin position="764"/>
        <end position="791"/>
    </location>
</feature>
<feature type="compositionally biased region" description="Acidic residues" evidence="15">
    <location>
        <begin position="1449"/>
        <end position="1470"/>
    </location>
</feature>
<feature type="compositionally biased region" description="Basic and acidic residues" evidence="15">
    <location>
        <begin position="42"/>
        <end position="62"/>
    </location>
</feature>
<feature type="domain" description="C2H2-type" evidence="16">
    <location>
        <begin position="1134"/>
        <end position="1161"/>
    </location>
</feature>
<dbReference type="FunFam" id="3.30.160.60:FF:000507">
    <property type="entry name" value="ras-responsive element-binding protein 1 isoform X2"/>
    <property type="match status" value="1"/>
</dbReference>
<dbReference type="Pfam" id="PF13912">
    <property type="entry name" value="zf-C2H2_6"/>
    <property type="match status" value="2"/>
</dbReference>
<evidence type="ECO:0000256" key="1">
    <source>
        <dbReference type="ARBA" id="ARBA00004123"/>
    </source>
</evidence>
<dbReference type="InterPro" id="IPR036236">
    <property type="entry name" value="Znf_C2H2_sf"/>
</dbReference>
<evidence type="ECO:0000256" key="9">
    <source>
        <dbReference type="ARBA" id="ARBA00023015"/>
    </source>
</evidence>
<protein>
    <recommendedName>
        <fullName evidence="13">Ras-responsive element-binding protein 1</fullName>
    </recommendedName>
</protein>
<feature type="compositionally biased region" description="Basic and acidic residues" evidence="15">
    <location>
        <begin position="1324"/>
        <end position="1337"/>
    </location>
</feature>
<feature type="compositionally biased region" description="Acidic residues" evidence="15">
    <location>
        <begin position="1515"/>
        <end position="1525"/>
    </location>
</feature>
<feature type="compositionally biased region" description="Polar residues" evidence="15">
    <location>
        <begin position="1228"/>
        <end position="1241"/>
    </location>
</feature>